<comment type="caution">
    <text evidence="8">The sequence shown here is derived from an EMBL/GenBank/DDBJ whole genome shotgun (WGS) entry which is preliminary data.</text>
</comment>
<evidence type="ECO:0000259" key="7">
    <source>
        <dbReference type="PROSITE" id="PS50011"/>
    </source>
</evidence>
<organism evidence="8 9">
    <name type="scientific">Paramuricea clavata</name>
    <name type="common">Red gorgonian</name>
    <name type="synonym">Violescent sea-whip</name>
    <dbReference type="NCBI Taxonomy" id="317549"/>
    <lineage>
        <taxon>Eukaryota</taxon>
        <taxon>Metazoa</taxon>
        <taxon>Cnidaria</taxon>
        <taxon>Anthozoa</taxon>
        <taxon>Octocorallia</taxon>
        <taxon>Malacalcyonacea</taxon>
        <taxon>Plexauridae</taxon>
        <taxon>Paramuricea</taxon>
    </lineage>
</organism>
<protein>
    <submittedName>
        <fullName evidence="8">Mitogen-activated kinase kinase kinase 7-like</fullName>
    </submittedName>
</protein>
<dbReference type="GO" id="GO:0019899">
    <property type="term" value="F:enzyme binding"/>
    <property type="evidence" value="ECO:0007669"/>
    <property type="project" value="UniProtKB-ARBA"/>
</dbReference>
<dbReference type="GO" id="GO:0043123">
    <property type="term" value="P:positive regulation of canonical NF-kappaB signal transduction"/>
    <property type="evidence" value="ECO:0007669"/>
    <property type="project" value="TreeGrafter"/>
</dbReference>
<proteinExistence type="inferred from homology"/>
<dbReference type="GO" id="GO:0007254">
    <property type="term" value="P:JNK cascade"/>
    <property type="evidence" value="ECO:0007669"/>
    <property type="project" value="TreeGrafter"/>
</dbReference>
<sequence>MEASCTSASLFAGADVETDCLTFVEEIPRKEVQQIEIVGRGAFGVVHKAKWRGNIVAAKTLEAENEQNAFTIEAQQMSRVKHQNIIKLYGVVHNPICLIMEFAEGGSLYNLLHGWENCKACPEYTAAHAISWALQCAMGVEYLHGTKPKPIIHRDLKPPNLLLDSTHTQLKIGDFGTACDMQTYMTNNKGSAAWMAPEVFEGRTYAEKCDVYSFGVIIWQIIWQIILC</sequence>
<dbReference type="GO" id="GO:0004709">
    <property type="term" value="F:MAP kinase kinase kinase activity"/>
    <property type="evidence" value="ECO:0007669"/>
    <property type="project" value="TreeGrafter"/>
</dbReference>
<keyword evidence="9" id="KW-1185">Reference proteome</keyword>
<keyword evidence="3" id="KW-0808">Transferase</keyword>
<keyword evidence="4" id="KW-0547">Nucleotide-binding</keyword>
<evidence type="ECO:0000256" key="2">
    <source>
        <dbReference type="ARBA" id="ARBA00022527"/>
    </source>
</evidence>
<evidence type="ECO:0000256" key="1">
    <source>
        <dbReference type="ARBA" id="ARBA00006529"/>
    </source>
</evidence>
<dbReference type="EMBL" id="CACRXK020001680">
    <property type="protein sequence ID" value="CAB3990554.1"/>
    <property type="molecule type" value="Genomic_DNA"/>
</dbReference>
<dbReference type="OrthoDB" id="10261027at2759"/>
<dbReference type="PANTHER" id="PTHR46716">
    <property type="entry name" value="MITOGEN-ACTIVATED PROTEIN KINASE KINASE KINASE 7"/>
    <property type="match status" value="1"/>
</dbReference>
<dbReference type="PIRSF" id="PIRSF000654">
    <property type="entry name" value="Integrin-linked_kinase"/>
    <property type="match status" value="1"/>
</dbReference>
<gene>
    <name evidence="8" type="ORF">PACLA_8A065171</name>
</gene>
<evidence type="ECO:0000256" key="3">
    <source>
        <dbReference type="ARBA" id="ARBA00022679"/>
    </source>
</evidence>
<dbReference type="InterPro" id="IPR017441">
    <property type="entry name" value="Protein_kinase_ATP_BS"/>
</dbReference>
<dbReference type="InterPro" id="IPR011009">
    <property type="entry name" value="Kinase-like_dom_sf"/>
</dbReference>
<keyword evidence="6" id="KW-0067">ATP-binding</keyword>
<dbReference type="SMART" id="SM00220">
    <property type="entry name" value="S_TKc"/>
    <property type="match status" value="1"/>
</dbReference>
<evidence type="ECO:0000256" key="5">
    <source>
        <dbReference type="ARBA" id="ARBA00022777"/>
    </source>
</evidence>
<dbReference type="Proteomes" id="UP001152795">
    <property type="component" value="Unassembled WGS sequence"/>
</dbReference>
<dbReference type="PANTHER" id="PTHR46716:SF1">
    <property type="entry name" value="MITOGEN-ACTIVATED PROTEIN KINASE KINASE KINASE 7"/>
    <property type="match status" value="1"/>
</dbReference>
<accession>A0A6S7GAR8</accession>
<feature type="domain" description="Protein kinase" evidence="7">
    <location>
        <begin position="32"/>
        <end position="228"/>
    </location>
</feature>
<dbReference type="InterPro" id="IPR008271">
    <property type="entry name" value="Ser/Thr_kinase_AS"/>
</dbReference>
<dbReference type="Gene3D" id="1.10.510.10">
    <property type="entry name" value="Transferase(Phosphotransferase) domain 1"/>
    <property type="match status" value="1"/>
</dbReference>
<keyword evidence="2" id="KW-0723">Serine/threonine-protein kinase</keyword>
<dbReference type="AlphaFoldDB" id="A0A6S7GAR8"/>
<dbReference type="Gene3D" id="3.30.200.20">
    <property type="entry name" value="Phosphorylase Kinase, domain 1"/>
    <property type="match status" value="1"/>
</dbReference>
<evidence type="ECO:0000256" key="4">
    <source>
        <dbReference type="ARBA" id="ARBA00022741"/>
    </source>
</evidence>
<dbReference type="PROSITE" id="PS50011">
    <property type="entry name" value="PROTEIN_KINASE_DOM"/>
    <property type="match status" value="1"/>
</dbReference>
<dbReference type="Pfam" id="PF00069">
    <property type="entry name" value="Pkinase"/>
    <property type="match status" value="1"/>
</dbReference>
<dbReference type="SUPFAM" id="SSF56112">
    <property type="entry name" value="Protein kinase-like (PK-like)"/>
    <property type="match status" value="1"/>
</dbReference>
<comment type="similarity">
    <text evidence="1">Belongs to the protein kinase superfamily. STE Ser/Thr protein kinase family. MAP kinase kinase kinase subfamily.</text>
</comment>
<evidence type="ECO:0000313" key="9">
    <source>
        <dbReference type="Proteomes" id="UP001152795"/>
    </source>
</evidence>
<dbReference type="GO" id="GO:0006955">
    <property type="term" value="P:immune response"/>
    <property type="evidence" value="ECO:0007669"/>
    <property type="project" value="TreeGrafter"/>
</dbReference>
<keyword evidence="5 8" id="KW-0418">Kinase</keyword>
<dbReference type="InterPro" id="IPR000719">
    <property type="entry name" value="Prot_kinase_dom"/>
</dbReference>
<reference evidence="8" key="1">
    <citation type="submission" date="2020-04" db="EMBL/GenBank/DDBJ databases">
        <authorList>
            <person name="Alioto T."/>
            <person name="Alioto T."/>
            <person name="Gomez Garrido J."/>
        </authorList>
    </citation>
    <scope>NUCLEOTIDE SEQUENCE</scope>
    <source>
        <strain evidence="8">A484AB</strain>
    </source>
</reference>
<dbReference type="PROSITE" id="PS00108">
    <property type="entry name" value="PROTEIN_KINASE_ST"/>
    <property type="match status" value="1"/>
</dbReference>
<evidence type="ECO:0000313" key="8">
    <source>
        <dbReference type="EMBL" id="CAB3990554.1"/>
    </source>
</evidence>
<evidence type="ECO:0000256" key="6">
    <source>
        <dbReference type="ARBA" id="ARBA00022840"/>
    </source>
</evidence>
<name>A0A6S7GAR8_PARCT</name>
<dbReference type="GO" id="GO:0005524">
    <property type="term" value="F:ATP binding"/>
    <property type="evidence" value="ECO:0007669"/>
    <property type="project" value="UniProtKB-UniRule"/>
</dbReference>
<dbReference type="PROSITE" id="PS00107">
    <property type="entry name" value="PROTEIN_KINASE_ATP"/>
    <property type="match status" value="1"/>
</dbReference>